<protein>
    <recommendedName>
        <fullName evidence="2">UspA domain-containing protein</fullName>
    </recommendedName>
</protein>
<dbReference type="RefSeq" id="WP_106659091.1">
    <property type="nucleotide sequence ID" value="NZ_PJEO01000017.1"/>
</dbReference>
<dbReference type="OrthoDB" id="9788959at2"/>
<dbReference type="Proteomes" id="UP000233435">
    <property type="component" value="Unassembled WGS sequence"/>
</dbReference>
<evidence type="ECO:0000259" key="2">
    <source>
        <dbReference type="Pfam" id="PF00582"/>
    </source>
</evidence>
<dbReference type="CDD" id="cd00293">
    <property type="entry name" value="USP-like"/>
    <property type="match status" value="2"/>
</dbReference>
<dbReference type="InterPro" id="IPR006016">
    <property type="entry name" value="UspA"/>
</dbReference>
<comment type="similarity">
    <text evidence="1">Belongs to the universal stress protein A family.</text>
</comment>
<evidence type="ECO:0000256" key="1">
    <source>
        <dbReference type="ARBA" id="ARBA00008791"/>
    </source>
</evidence>
<dbReference type="Gene3D" id="3.40.50.620">
    <property type="entry name" value="HUPs"/>
    <property type="match status" value="2"/>
</dbReference>
<organism evidence="3 4">
    <name type="scientific">Confluentibacter flavum</name>
    <dbReference type="NCBI Taxonomy" id="1909700"/>
    <lineage>
        <taxon>Bacteria</taxon>
        <taxon>Pseudomonadati</taxon>
        <taxon>Bacteroidota</taxon>
        <taxon>Flavobacteriia</taxon>
        <taxon>Flavobacteriales</taxon>
        <taxon>Flavobacteriaceae</taxon>
        <taxon>Confluentibacter</taxon>
    </lineage>
</organism>
<feature type="domain" description="UspA" evidence="2">
    <location>
        <begin position="143"/>
        <end position="280"/>
    </location>
</feature>
<dbReference type="SUPFAM" id="SSF52402">
    <property type="entry name" value="Adenine nucleotide alpha hydrolases-like"/>
    <property type="match status" value="2"/>
</dbReference>
<reference evidence="3 4" key="1">
    <citation type="submission" date="2017-12" db="EMBL/GenBank/DDBJ databases">
        <title>Confluentibacter flavum sp. nov., isolated from the saline lake.</title>
        <authorList>
            <person name="Yu L."/>
        </authorList>
    </citation>
    <scope>NUCLEOTIDE SEQUENCE [LARGE SCALE GENOMIC DNA]</scope>
    <source>
        <strain evidence="3 4">3B</strain>
    </source>
</reference>
<dbReference type="PANTHER" id="PTHR46268:SF22">
    <property type="entry name" value="SENSOR PROTEIN KDPD-RELATED"/>
    <property type="match status" value="1"/>
</dbReference>
<accession>A0A2N3HLC9</accession>
<dbReference type="PRINTS" id="PR01438">
    <property type="entry name" value="UNVRSLSTRESS"/>
</dbReference>
<keyword evidence="4" id="KW-1185">Reference proteome</keyword>
<dbReference type="PANTHER" id="PTHR46268">
    <property type="entry name" value="STRESS RESPONSE PROTEIN NHAX"/>
    <property type="match status" value="1"/>
</dbReference>
<dbReference type="InterPro" id="IPR006015">
    <property type="entry name" value="Universal_stress_UspA"/>
</dbReference>
<evidence type="ECO:0000313" key="3">
    <source>
        <dbReference type="EMBL" id="PKQ45702.1"/>
    </source>
</evidence>
<gene>
    <name evidence="3" type="ORF">CSW08_06440</name>
</gene>
<evidence type="ECO:0000313" key="4">
    <source>
        <dbReference type="Proteomes" id="UP000233435"/>
    </source>
</evidence>
<feature type="domain" description="UspA" evidence="2">
    <location>
        <begin position="5"/>
        <end position="136"/>
    </location>
</feature>
<proteinExistence type="inferred from homology"/>
<dbReference type="SUPFAM" id="SSF48452">
    <property type="entry name" value="TPR-like"/>
    <property type="match status" value="1"/>
</dbReference>
<name>A0A2N3HLC9_9FLAO</name>
<comment type="caution">
    <text evidence="3">The sequence shown here is derived from an EMBL/GenBank/DDBJ whole genome shotgun (WGS) entry which is preliminary data.</text>
</comment>
<dbReference type="Gene3D" id="1.25.40.10">
    <property type="entry name" value="Tetratricopeptide repeat domain"/>
    <property type="match status" value="1"/>
</dbReference>
<dbReference type="InterPro" id="IPR014729">
    <property type="entry name" value="Rossmann-like_a/b/a_fold"/>
</dbReference>
<dbReference type="EMBL" id="PJEO01000017">
    <property type="protein sequence ID" value="PKQ45702.1"/>
    <property type="molecule type" value="Genomic_DNA"/>
</dbReference>
<sequence>MKLLDNILLGEDFGKSSKNTLESAIILAKTFNSKVTPIFVLPDDIVNEKAKNLLEDAASQKLKETIENIAKHGIKTGEPLLRHGSAIDAIARAAVEINSNLLVLGAGDSSVKQNFKLGTTAERIIQKSEKPVFVVKEKTSLNIRQILCPIDFSPASQRALTNAIIIAKKFKAQLTILSVCEIQTASWFITNEVTEMENKARCEKHKAKFESFLKGFSLSGLNWLPEIPQGIAAEEILKTVSKKSIDLLVMGTAGRTGLNRLMLGSVTEKVIREVPCSFLTLKSEDALSLSLDSSIKDLEGYYKVGVQLLENGFYDEALGQFKACLNINNMHIPSYIQAAKVYDSINEPEKAKLYRNQAFDIKEKLSYGKIEDEVRKLRGS</sequence>
<dbReference type="Pfam" id="PF00582">
    <property type="entry name" value="Usp"/>
    <property type="match status" value="2"/>
</dbReference>
<dbReference type="AlphaFoldDB" id="A0A2N3HLC9"/>
<dbReference type="InterPro" id="IPR011990">
    <property type="entry name" value="TPR-like_helical_dom_sf"/>
</dbReference>